<sequence>MRRDITEDDLQRFVDGQLSADRLALVRQYLAEHPEARRRVDADLRCKRAVRRHVAEQVDRVDDPVTAGLATELAARLELSTSRRPSPWWRQTAAAVVLFSAGWGASLGYDAYRAWAVPPVVNGAAKAHQIFAETNRRPVELAASDSLELKHWFSEHLYASVDIPQLEAIGLTFMGGRLLATEQGPLAQMLYEDYFGRRLSFYISPADAYSGADVQVVKVGGFRAGYWEDEGLVYTLVADTTREQLLTIAAVIGGDEPTYE</sequence>
<dbReference type="Proteomes" id="UP001205843">
    <property type="component" value="Unassembled WGS sequence"/>
</dbReference>
<dbReference type="RefSeq" id="WP_253477316.1">
    <property type="nucleotide sequence ID" value="NZ_JALJXV010000004.1"/>
</dbReference>
<gene>
    <name evidence="1" type="ORF">J2T57_001974</name>
</gene>
<reference evidence="1" key="1">
    <citation type="submission" date="2022-03" db="EMBL/GenBank/DDBJ databases">
        <title>Genomic Encyclopedia of Type Strains, Phase III (KMG-III): the genomes of soil and plant-associated and newly described type strains.</title>
        <authorList>
            <person name="Whitman W."/>
        </authorList>
    </citation>
    <scope>NUCLEOTIDE SEQUENCE</scope>
    <source>
        <strain evidence="1">ANL 6-2</strain>
    </source>
</reference>
<comment type="caution">
    <text evidence="1">The sequence shown here is derived from an EMBL/GenBank/DDBJ whole genome shotgun (WGS) entry which is preliminary data.</text>
</comment>
<evidence type="ECO:0000313" key="2">
    <source>
        <dbReference type="Proteomes" id="UP001205843"/>
    </source>
</evidence>
<protein>
    <submittedName>
        <fullName evidence="1">Anti-sigma factor RsiW</fullName>
    </submittedName>
</protein>
<proteinExistence type="predicted"/>
<keyword evidence="2" id="KW-1185">Reference proteome</keyword>
<dbReference type="EMBL" id="JALJXV010000004">
    <property type="protein sequence ID" value="MCP1674836.1"/>
    <property type="molecule type" value="Genomic_DNA"/>
</dbReference>
<accession>A0AAE3G2Y7</accession>
<name>A0AAE3G2Y7_9GAMM</name>
<organism evidence="1 2">
    <name type="scientific">Natronocella acetinitrilica</name>
    <dbReference type="NCBI Taxonomy" id="414046"/>
    <lineage>
        <taxon>Bacteria</taxon>
        <taxon>Pseudomonadati</taxon>
        <taxon>Pseudomonadota</taxon>
        <taxon>Gammaproteobacteria</taxon>
        <taxon>Chromatiales</taxon>
        <taxon>Ectothiorhodospiraceae</taxon>
        <taxon>Natronocella</taxon>
    </lineage>
</organism>
<evidence type="ECO:0000313" key="1">
    <source>
        <dbReference type="EMBL" id="MCP1674836.1"/>
    </source>
</evidence>
<dbReference type="AlphaFoldDB" id="A0AAE3G2Y7"/>